<keyword evidence="3 13" id="KW-0436">Ligase</keyword>
<evidence type="ECO:0000259" key="11">
    <source>
        <dbReference type="Pfam" id="PF02875"/>
    </source>
</evidence>
<keyword evidence="4" id="KW-0547">Nucleotide-binding</keyword>
<dbReference type="UniPathway" id="UPA00219"/>
<dbReference type="EMBL" id="PFAJ01000029">
    <property type="protein sequence ID" value="PIR97307.1"/>
    <property type="molecule type" value="Genomic_DNA"/>
</dbReference>
<keyword evidence="10" id="KW-0472">Membrane</keyword>
<keyword evidence="8 9" id="KW-0961">Cell wall biogenesis/degradation</keyword>
<keyword evidence="7 9" id="KW-0573">Peptidoglycan synthesis</keyword>
<dbReference type="InterPro" id="IPR013221">
    <property type="entry name" value="Mur_ligase_cen"/>
</dbReference>
<dbReference type="GO" id="GO:0051301">
    <property type="term" value="P:cell division"/>
    <property type="evidence" value="ECO:0007669"/>
    <property type="project" value="UniProtKB-KW"/>
</dbReference>
<evidence type="ECO:0000256" key="2">
    <source>
        <dbReference type="ARBA" id="ARBA00022490"/>
    </source>
</evidence>
<comment type="caution">
    <text evidence="13">The sequence shown here is derived from an EMBL/GenBank/DDBJ whole genome shotgun (WGS) entry which is preliminary data.</text>
</comment>
<protein>
    <submittedName>
        <fullName evidence="13">UDP-N-acetylmuramoyl-L-alanyl-D-glutamate--2, 6-diaminopimelate ligase</fullName>
    </submittedName>
</protein>
<dbReference type="Proteomes" id="UP000230557">
    <property type="component" value="Unassembled WGS sequence"/>
</dbReference>
<sequence length="432" mass="48506">MKQLIKKVTPRFMLSGYYFTLAFLGAMFYGFPSKETIVIGVSGTNGKSTVVNLIERILSEAGHKTGLISTYNIKIAGKEEYNKTKLTMPGRFFLQKKIREATKAGCKFVVVETSSEGILQSRHRFIHFDIAVFTNLTPEHIERHGSFENYKNAKLKLFQYLEKLSYKYIDGKKIKKLIVANGDDKHSDEFVNFNVDKKLRFSLAKNAEMVASNIQTNSEGSNFLVSEIQFKIALLGQKNISNCLAAISVANSLGVSLEVCSKSLSKVKGIPGRMEWIDEGQNFRVMIDYAPEPYSMKFLYETVKIFEKNKIIHVFGSAGGGRDKSRRPVLGKLVGESADIAIVTNEDPYDESPQEIIDQVAKGVEQVGKKEGENLFKILDRKEAIKKALSLAKEKDLVLITGKGSEQYMVVGNGKKIPWDDRVVVREEIKKI</sequence>
<dbReference type="GO" id="GO:0008360">
    <property type="term" value="P:regulation of cell shape"/>
    <property type="evidence" value="ECO:0007669"/>
    <property type="project" value="UniProtKB-KW"/>
</dbReference>
<dbReference type="InterPro" id="IPR036565">
    <property type="entry name" value="Mur-like_cat_sf"/>
</dbReference>
<accession>A0A2H0VDX7</accession>
<evidence type="ECO:0000256" key="7">
    <source>
        <dbReference type="ARBA" id="ARBA00022984"/>
    </source>
</evidence>
<dbReference type="GO" id="GO:0004326">
    <property type="term" value="F:tetrahydrofolylpolyglutamate synthase activity"/>
    <property type="evidence" value="ECO:0007669"/>
    <property type="project" value="InterPro"/>
</dbReference>
<organism evidence="13 14">
    <name type="scientific">Candidatus Doudnabacteria bacterium CG10_big_fil_rev_8_21_14_0_10_41_10</name>
    <dbReference type="NCBI Taxonomy" id="1974551"/>
    <lineage>
        <taxon>Bacteria</taxon>
        <taxon>Candidatus Doudnaibacteriota</taxon>
    </lineage>
</organism>
<keyword evidence="5" id="KW-0067">ATP-binding</keyword>
<dbReference type="InterPro" id="IPR005761">
    <property type="entry name" value="UDP-N-AcMur-Glu-dNH2Pim_ligase"/>
</dbReference>
<dbReference type="InterPro" id="IPR018109">
    <property type="entry name" value="Folylpolyglutamate_synth_CS"/>
</dbReference>
<dbReference type="AlphaFoldDB" id="A0A2H0VDX7"/>
<keyword evidence="10" id="KW-1133">Transmembrane helix</keyword>
<keyword evidence="9" id="KW-0132">Cell division</keyword>
<dbReference type="Pfam" id="PF02875">
    <property type="entry name" value="Mur_ligase_C"/>
    <property type="match status" value="1"/>
</dbReference>
<evidence type="ECO:0000256" key="10">
    <source>
        <dbReference type="SAM" id="Phobius"/>
    </source>
</evidence>
<evidence type="ECO:0000256" key="8">
    <source>
        <dbReference type="ARBA" id="ARBA00023316"/>
    </source>
</evidence>
<dbReference type="Pfam" id="PF08245">
    <property type="entry name" value="Mur_ligase_M"/>
    <property type="match status" value="1"/>
</dbReference>
<comment type="pathway">
    <text evidence="9">Cell wall biogenesis; peptidoglycan biosynthesis.</text>
</comment>
<name>A0A2H0VDX7_9BACT</name>
<dbReference type="GO" id="GO:0005737">
    <property type="term" value="C:cytoplasm"/>
    <property type="evidence" value="ECO:0007669"/>
    <property type="project" value="UniProtKB-SubCell"/>
</dbReference>
<dbReference type="GO" id="GO:0071555">
    <property type="term" value="P:cell wall organization"/>
    <property type="evidence" value="ECO:0007669"/>
    <property type="project" value="UniProtKB-KW"/>
</dbReference>
<dbReference type="GO" id="GO:0005524">
    <property type="term" value="F:ATP binding"/>
    <property type="evidence" value="ECO:0007669"/>
    <property type="project" value="UniProtKB-KW"/>
</dbReference>
<comment type="subcellular location">
    <subcellularLocation>
        <location evidence="9">Cytoplasm</location>
    </subcellularLocation>
</comment>
<keyword evidence="6 9" id="KW-0133">Cell shape</keyword>
<evidence type="ECO:0000313" key="13">
    <source>
        <dbReference type="EMBL" id="PIR97307.1"/>
    </source>
</evidence>
<dbReference type="Gene3D" id="3.90.190.20">
    <property type="entry name" value="Mur ligase, C-terminal domain"/>
    <property type="match status" value="1"/>
</dbReference>
<evidence type="ECO:0000256" key="6">
    <source>
        <dbReference type="ARBA" id="ARBA00022960"/>
    </source>
</evidence>
<dbReference type="GO" id="GO:0009252">
    <property type="term" value="P:peptidoglycan biosynthetic process"/>
    <property type="evidence" value="ECO:0007669"/>
    <property type="project" value="UniProtKB-UniPathway"/>
</dbReference>
<feature type="transmembrane region" description="Helical" evidence="10">
    <location>
        <begin position="12"/>
        <end position="31"/>
    </location>
</feature>
<dbReference type="InterPro" id="IPR036615">
    <property type="entry name" value="Mur_ligase_C_dom_sf"/>
</dbReference>
<gene>
    <name evidence="13" type="ORF">COT91_02120</name>
</gene>
<dbReference type="Gene3D" id="3.40.1190.10">
    <property type="entry name" value="Mur-like, catalytic domain"/>
    <property type="match status" value="1"/>
</dbReference>
<evidence type="ECO:0000313" key="14">
    <source>
        <dbReference type="Proteomes" id="UP000230557"/>
    </source>
</evidence>
<evidence type="ECO:0000256" key="5">
    <source>
        <dbReference type="ARBA" id="ARBA00022840"/>
    </source>
</evidence>
<comment type="similarity">
    <text evidence="1">Belongs to the MurCDEF family. MurE subfamily.</text>
</comment>
<evidence type="ECO:0000259" key="12">
    <source>
        <dbReference type="Pfam" id="PF08245"/>
    </source>
</evidence>
<dbReference type="SUPFAM" id="SSF53623">
    <property type="entry name" value="MurD-like peptide ligases, catalytic domain"/>
    <property type="match status" value="1"/>
</dbReference>
<keyword evidence="10" id="KW-0812">Transmembrane</keyword>
<feature type="domain" description="Mur ligase C-terminal" evidence="11">
    <location>
        <begin position="272"/>
        <end position="404"/>
    </location>
</feature>
<evidence type="ECO:0000256" key="9">
    <source>
        <dbReference type="RuleBase" id="RU004135"/>
    </source>
</evidence>
<reference evidence="14" key="1">
    <citation type="submission" date="2017-09" db="EMBL/GenBank/DDBJ databases">
        <title>Depth-based differentiation of microbial function through sediment-hosted aquifers and enrichment of novel symbionts in the deep terrestrial subsurface.</title>
        <authorList>
            <person name="Probst A.J."/>
            <person name="Ladd B."/>
            <person name="Jarett J.K."/>
            <person name="Geller-Mcgrath D.E."/>
            <person name="Sieber C.M.K."/>
            <person name="Emerson J.B."/>
            <person name="Anantharaman K."/>
            <person name="Thomas B.C."/>
            <person name="Malmstrom R."/>
            <person name="Stieglmeier M."/>
            <person name="Klingl A."/>
            <person name="Woyke T."/>
            <person name="Ryan C.M."/>
            <person name="Banfield J.F."/>
        </authorList>
    </citation>
    <scope>NUCLEOTIDE SEQUENCE [LARGE SCALE GENOMIC DNA]</scope>
</reference>
<dbReference type="PANTHER" id="PTHR23135">
    <property type="entry name" value="MUR LIGASE FAMILY MEMBER"/>
    <property type="match status" value="1"/>
</dbReference>
<evidence type="ECO:0000256" key="4">
    <source>
        <dbReference type="ARBA" id="ARBA00022741"/>
    </source>
</evidence>
<dbReference type="SUPFAM" id="SSF53244">
    <property type="entry name" value="MurD-like peptide ligases, peptide-binding domain"/>
    <property type="match status" value="1"/>
</dbReference>
<dbReference type="PANTHER" id="PTHR23135:SF4">
    <property type="entry name" value="UDP-N-ACETYLMURAMOYL-L-ALANYL-D-GLUTAMATE--2,6-DIAMINOPIMELATE LIGASE MURE HOMOLOG, CHLOROPLASTIC"/>
    <property type="match status" value="1"/>
</dbReference>
<feature type="domain" description="Mur ligase central" evidence="12">
    <location>
        <begin position="41"/>
        <end position="250"/>
    </location>
</feature>
<proteinExistence type="inferred from homology"/>
<evidence type="ECO:0000256" key="3">
    <source>
        <dbReference type="ARBA" id="ARBA00022598"/>
    </source>
</evidence>
<dbReference type="InterPro" id="IPR004101">
    <property type="entry name" value="Mur_ligase_C"/>
</dbReference>
<dbReference type="NCBIfam" id="TIGR01085">
    <property type="entry name" value="murE"/>
    <property type="match status" value="1"/>
</dbReference>
<evidence type="ECO:0000256" key="1">
    <source>
        <dbReference type="ARBA" id="ARBA00005898"/>
    </source>
</evidence>
<keyword evidence="9" id="KW-0131">Cell cycle</keyword>
<dbReference type="PROSITE" id="PS01011">
    <property type="entry name" value="FOLYLPOLYGLU_SYNT_1"/>
    <property type="match status" value="1"/>
</dbReference>
<keyword evidence="2" id="KW-0963">Cytoplasm</keyword>